<accession>A0ABQ6JIV8</accession>
<gene>
    <name evidence="3" type="ORF">GCM10025868_20420</name>
</gene>
<evidence type="ECO:0000256" key="1">
    <source>
        <dbReference type="SAM" id="MobiDB-lite"/>
    </source>
</evidence>
<feature type="region of interest" description="Disordered" evidence="1">
    <location>
        <begin position="613"/>
        <end position="659"/>
    </location>
</feature>
<dbReference type="Proteomes" id="UP001157017">
    <property type="component" value="Unassembled WGS sequence"/>
</dbReference>
<evidence type="ECO:0000256" key="2">
    <source>
        <dbReference type="SAM" id="SignalP"/>
    </source>
</evidence>
<feature type="region of interest" description="Disordered" evidence="1">
    <location>
        <begin position="559"/>
        <end position="596"/>
    </location>
</feature>
<feature type="compositionally biased region" description="Basic residues" evidence="1">
    <location>
        <begin position="503"/>
        <end position="533"/>
    </location>
</feature>
<protein>
    <recommendedName>
        <fullName evidence="5">Right handed beta helix domain-containing protein</fullName>
    </recommendedName>
</protein>
<feature type="signal peptide" evidence="2">
    <location>
        <begin position="1"/>
        <end position="21"/>
    </location>
</feature>
<feature type="compositionally biased region" description="Low complexity" evidence="1">
    <location>
        <begin position="490"/>
        <end position="502"/>
    </location>
</feature>
<evidence type="ECO:0000313" key="4">
    <source>
        <dbReference type="Proteomes" id="UP001157017"/>
    </source>
</evidence>
<organism evidence="3 4">
    <name type="scientific">Angustibacter aerolatus</name>
    <dbReference type="NCBI Taxonomy" id="1162965"/>
    <lineage>
        <taxon>Bacteria</taxon>
        <taxon>Bacillati</taxon>
        <taxon>Actinomycetota</taxon>
        <taxon>Actinomycetes</taxon>
        <taxon>Kineosporiales</taxon>
        <taxon>Kineosporiaceae</taxon>
    </lineage>
</organism>
<comment type="caution">
    <text evidence="3">The sequence shown here is derived from an EMBL/GenBank/DDBJ whole genome shotgun (WGS) entry which is preliminary data.</text>
</comment>
<reference evidence="4" key="1">
    <citation type="journal article" date="2019" name="Int. J. Syst. Evol. Microbiol.">
        <title>The Global Catalogue of Microorganisms (GCM) 10K type strain sequencing project: providing services to taxonomists for standard genome sequencing and annotation.</title>
        <authorList>
            <consortium name="The Broad Institute Genomics Platform"/>
            <consortium name="The Broad Institute Genome Sequencing Center for Infectious Disease"/>
            <person name="Wu L."/>
            <person name="Ma J."/>
        </authorList>
    </citation>
    <scope>NUCLEOTIDE SEQUENCE [LARGE SCALE GENOMIC DNA]</scope>
    <source>
        <strain evidence="4">NBRC 108730</strain>
    </source>
</reference>
<dbReference type="EMBL" id="BSUZ01000001">
    <property type="protein sequence ID" value="GMA86792.1"/>
    <property type="molecule type" value="Genomic_DNA"/>
</dbReference>
<sequence length="659" mass="66809">MHVRTALTAAALGTLALVATALGTAAPASARAGLSCGDTVTSSRTLTRDLTCEGLGLVLAPGVTLDLGGHTVRGNGSGTAVLTSASGTSGVKHGTVRGWATALLAGTGSPPDDGQPPKLVVSGVTVLDNGTGASAEFGRLAIDRSTFRSNGGAVFSFYSDVSINRTSIRDSDFGYNGSNGSLTLRASVLDRNDIGVRCTENACSLRENHVSHSRTALSTFAGGSTSRLNVFSDNDVAVSSEQGGGVPDALRYNRFDRNKVAVRVDQDGAVLLERNVFQGNGTGITTVAGVERYSLTANRNVLTRNRDAIVLPVAGAQLGGNVVVRNTRRGVYAPGAVDLGGNTAFANGSRPQCTGVDCRRRRRGHPVKSGAPAPDDLCVSVSAGRPTRRPTRLALPAVPGLLGDPVAGLLTEGVLLVGADGRVEQVNAAATHLLGDDLVGETPSGLLAPALRADGRPVRDGDNPVLVVLATGRASTRLLGLAGARIRGPPGAGACRAAAAGAGRRRRAARPARRGGGGHRGRGRPGGHPRAARPRAPAGRGAADGRACRCGATRWAARTSSGWTAGSGWPGSTTSAAVSTRTSRASTPTTARRTTPCSMACSRRRAAARSTCATGGRAAGGTGTCGPSRCSAPTARSPRCGAPPRTSPPAARPRPRCGT</sequence>
<keyword evidence="2" id="KW-0732">Signal</keyword>
<evidence type="ECO:0008006" key="5">
    <source>
        <dbReference type="Google" id="ProtNLM"/>
    </source>
</evidence>
<evidence type="ECO:0000313" key="3">
    <source>
        <dbReference type="EMBL" id="GMA86792.1"/>
    </source>
</evidence>
<name>A0ABQ6JIV8_9ACTN</name>
<feature type="compositionally biased region" description="Low complexity" evidence="1">
    <location>
        <begin position="534"/>
        <end position="545"/>
    </location>
</feature>
<dbReference type="InterPro" id="IPR011050">
    <property type="entry name" value="Pectin_lyase_fold/virulence"/>
</dbReference>
<proteinExistence type="predicted"/>
<dbReference type="SUPFAM" id="SSF51126">
    <property type="entry name" value="Pectin lyase-like"/>
    <property type="match status" value="1"/>
</dbReference>
<feature type="region of interest" description="Disordered" evidence="1">
    <location>
        <begin position="490"/>
        <end position="545"/>
    </location>
</feature>
<feature type="compositionally biased region" description="Low complexity" evidence="1">
    <location>
        <begin position="572"/>
        <end position="595"/>
    </location>
</feature>
<keyword evidence="4" id="KW-1185">Reference proteome</keyword>
<feature type="chain" id="PRO_5046380413" description="Right handed beta helix domain-containing protein" evidence="2">
    <location>
        <begin position="22"/>
        <end position="659"/>
    </location>
</feature>